<keyword evidence="11" id="KW-1185">Reference proteome</keyword>
<feature type="transmembrane region" description="Helical" evidence="8">
    <location>
        <begin position="250"/>
        <end position="272"/>
    </location>
</feature>
<evidence type="ECO:0000256" key="5">
    <source>
        <dbReference type="ARBA" id="ARBA00022989"/>
    </source>
</evidence>
<evidence type="ECO:0000256" key="4">
    <source>
        <dbReference type="ARBA" id="ARBA00022692"/>
    </source>
</evidence>
<dbReference type="CDD" id="cd06173">
    <property type="entry name" value="MFS_MefA_like"/>
    <property type="match status" value="1"/>
</dbReference>
<evidence type="ECO:0000256" key="8">
    <source>
        <dbReference type="SAM" id="Phobius"/>
    </source>
</evidence>
<dbReference type="OrthoDB" id="9775268at2"/>
<comment type="subcellular location">
    <subcellularLocation>
        <location evidence="1">Cell membrane</location>
        <topology evidence="1">Multi-pass membrane protein</topology>
    </subcellularLocation>
</comment>
<dbReference type="SUPFAM" id="SSF103473">
    <property type="entry name" value="MFS general substrate transporter"/>
    <property type="match status" value="1"/>
</dbReference>
<evidence type="ECO:0000259" key="9">
    <source>
        <dbReference type="PROSITE" id="PS50850"/>
    </source>
</evidence>
<dbReference type="RefSeq" id="WP_007316707.1">
    <property type="nucleotide sequence ID" value="NZ_BAEH01000028.1"/>
</dbReference>
<protein>
    <submittedName>
        <fullName evidence="10">Putative major facilitator superfamily transporter</fullName>
    </submittedName>
</protein>
<sequence length="428" mass="44955">MFASLAIPNYRTYFIGAVVSNIGTWIQRVAQDWLVLQLSGGSAVAVGITTALQFLPALVLSPVGGLLADRMDKRILLAITQTWMALSALVLGVLAVTGVATTWHVYAVALIFGIGSALDVPARQSFVTEVAGRKHLTNAIGLNSTSFNVARLIGPGLAGLIIAVWGSGWAILTNALSYVAMLIALALLDASKLERSAPTARAKGQLREGFRYVADRPELLIALGVGFSVGTFALNFQLTNAVMVQQEFHLGAQSYGILGSVMGIGSLLGALLAARRQSAPRLRFVLGTAVIFGLILAVSGLTPTYLTYALSLPIVGLAGLLTMTATNMFVQTNADDHVRGRVMALYTMVMMGGTPLGSPMMGWLAEAFGPRAPLIGGAVLQLATIALVVAAVGWYSRRRGLAQPTDLDEQPVGAPARRAPDSDDVATL</sequence>
<comment type="caution">
    <text evidence="10">The sequence shown here is derived from an EMBL/GenBank/DDBJ whole genome shotgun (WGS) entry which is preliminary data.</text>
</comment>
<dbReference type="PANTHER" id="PTHR23513">
    <property type="entry name" value="INTEGRAL MEMBRANE EFFLUX PROTEIN-RELATED"/>
    <property type="match status" value="1"/>
</dbReference>
<dbReference type="PANTHER" id="PTHR23513:SF11">
    <property type="entry name" value="STAPHYLOFERRIN A TRANSPORTER"/>
    <property type="match status" value="1"/>
</dbReference>
<name>H0QX18_9ACTN</name>
<dbReference type="PROSITE" id="PS50850">
    <property type="entry name" value="MFS"/>
    <property type="match status" value="1"/>
</dbReference>
<dbReference type="Pfam" id="PF05977">
    <property type="entry name" value="MFS_3"/>
    <property type="match status" value="1"/>
</dbReference>
<feature type="transmembrane region" description="Helical" evidence="8">
    <location>
        <begin position="308"/>
        <end position="330"/>
    </location>
</feature>
<evidence type="ECO:0000256" key="7">
    <source>
        <dbReference type="SAM" id="MobiDB-lite"/>
    </source>
</evidence>
<dbReference type="InterPro" id="IPR010290">
    <property type="entry name" value="TM_effector"/>
</dbReference>
<feature type="transmembrane region" description="Helical" evidence="8">
    <location>
        <begin position="374"/>
        <end position="395"/>
    </location>
</feature>
<keyword evidence="5 8" id="KW-1133">Transmembrane helix</keyword>
<feature type="transmembrane region" description="Helical" evidence="8">
    <location>
        <begin position="342"/>
        <end position="362"/>
    </location>
</feature>
<feature type="transmembrane region" description="Helical" evidence="8">
    <location>
        <begin position="42"/>
        <end position="68"/>
    </location>
</feature>
<keyword evidence="6 8" id="KW-0472">Membrane</keyword>
<feature type="transmembrane region" description="Helical" evidence="8">
    <location>
        <begin position="12"/>
        <end position="30"/>
    </location>
</feature>
<accession>H0QX18</accession>
<evidence type="ECO:0000256" key="2">
    <source>
        <dbReference type="ARBA" id="ARBA00022448"/>
    </source>
</evidence>
<feature type="region of interest" description="Disordered" evidence="7">
    <location>
        <begin position="405"/>
        <end position="428"/>
    </location>
</feature>
<organism evidence="10 11">
    <name type="scientific">Gordonia effusa NBRC 100432</name>
    <dbReference type="NCBI Taxonomy" id="1077974"/>
    <lineage>
        <taxon>Bacteria</taxon>
        <taxon>Bacillati</taxon>
        <taxon>Actinomycetota</taxon>
        <taxon>Actinomycetes</taxon>
        <taxon>Mycobacteriales</taxon>
        <taxon>Gordoniaceae</taxon>
        <taxon>Gordonia</taxon>
    </lineage>
</organism>
<reference evidence="10 11" key="1">
    <citation type="submission" date="2011-12" db="EMBL/GenBank/DDBJ databases">
        <title>Whole genome shotgun sequence of Gordonia effusa NBRC 100432.</title>
        <authorList>
            <person name="Yoshida I."/>
            <person name="Takarada H."/>
            <person name="Hosoyama A."/>
            <person name="Tsuchikane K."/>
            <person name="Katsumata H."/>
            <person name="Yamazaki S."/>
            <person name="Fujita N."/>
        </authorList>
    </citation>
    <scope>NUCLEOTIDE SEQUENCE [LARGE SCALE GENOMIC DNA]</scope>
    <source>
        <strain evidence="10 11">NBRC 100432</strain>
    </source>
</reference>
<feature type="transmembrane region" description="Helical" evidence="8">
    <location>
        <begin position="284"/>
        <end position="302"/>
    </location>
</feature>
<dbReference type="eggNOG" id="COG0477">
    <property type="taxonomic scope" value="Bacteria"/>
</dbReference>
<gene>
    <name evidence="10" type="ORF">GOEFS_028_00330</name>
</gene>
<dbReference type="InterPro" id="IPR020846">
    <property type="entry name" value="MFS_dom"/>
</dbReference>
<feature type="domain" description="Major facilitator superfamily (MFS) profile" evidence="9">
    <location>
        <begin position="1"/>
        <end position="401"/>
    </location>
</feature>
<dbReference type="STRING" id="1077974.GOEFS_028_00330"/>
<evidence type="ECO:0000256" key="1">
    <source>
        <dbReference type="ARBA" id="ARBA00004651"/>
    </source>
</evidence>
<dbReference type="Gene3D" id="1.20.1250.20">
    <property type="entry name" value="MFS general substrate transporter like domains"/>
    <property type="match status" value="1"/>
</dbReference>
<dbReference type="Proteomes" id="UP000035034">
    <property type="component" value="Unassembled WGS sequence"/>
</dbReference>
<dbReference type="GO" id="GO:0005886">
    <property type="term" value="C:plasma membrane"/>
    <property type="evidence" value="ECO:0007669"/>
    <property type="project" value="UniProtKB-SubCell"/>
</dbReference>
<keyword evidence="3" id="KW-1003">Cell membrane</keyword>
<proteinExistence type="predicted"/>
<evidence type="ECO:0000256" key="6">
    <source>
        <dbReference type="ARBA" id="ARBA00023136"/>
    </source>
</evidence>
<feature type="transmembrane region" description="Helical" evidence="8">
    <location>
        <begin position="140"/>
        <end position="163"/>
    </location>
</feature>
<dbReference type="InterPro" id="IPR036259">
    <property type="entry name" value="MFS_trans_sf"/>
</dbReference>
<dbReference type="AlphaFoldDB" id="H0QX18"/>
<evidence type="ECO:0000313" key="10">
    <source>
        <dbReference type="EMBL" id="GAB17369.1"/>
    </source>
</evidence>
<dbReference type="GO" id="GO:0022857">
    <property type="term" value="F:transmembrane transporter activity"/>
    <property type="evidence" value="ECO:0007669"/>
    <property type="project" value="InterPro"/>
</dbReference>
<evidence type="ECO:0000313" key="11">
    <source>
        <dbReference type="Proteomes" id="UP000035034"/>
    </source>
</evidence>
<evidence type="ECO:0000256" key="3">
    <source>
        <dbReference type="ARBA" id="ARBA00022475"/>
    </source>
</evidence>
<dbReference type="EMBL" id="BAEH01000028">
    <property type="protein sequence ID" value="GAB17369.1"/>
    <property type="molecule type" value="Genomic_DNA"/>
</dbReference>
<keyword evidence="4 8" id="KW-0812">Transmembrane</keyword>
<feature type="transmembrane region" description="Helical" evidence="8">
    <location>
        <begin position="219"/>
        <end position="238"/>
    </location>
</feature>
<keyword evidence="2" id="KW-0813">Transport</keyword>